<comment type="caution">
    <text evidence="3">The sequence shown here is derived from an EMBL/GenBank/DDBJ whole genome shotgun (WGS) entry which is preliminary data.</text>
</comment>
<dbReference type="RefSeq" id="WP_204287744.1">
    <property type="nucleotide sequence ID" value="NZ_BAABEJ010000022.1"/>
</dbReference>
<name>A0ABQ4FJP1_9ACTN</name>
<dbReference type="Proteomes" id="UP000651728">
    <property type="component" value="Unassembled WGS sequence"/>
</dbReference>
<feature type="region of interest" description="Disordered" evidence="1">
    <location>
        <begin position="30"/>
        <end position="77"/>
    </location>
</feature>
<feature type="signal peptide" evidence="2">
    <location>
        <begin position="1"/>
        <end position="26"/>
    </location>
</feature>
<proteinExistence type="predicted"/>
<evidence type="ECO:0000313" key="3">
    <source>
        <dbReference type="EMBL" id="GIH34983.1"/>
    </source>
</evidence>
<evidence type="ECO:0000256" key="2">
    <source>
        <dbReference type="SAM" id="SignalP"/>
    </source>
</evidence>
<evidence type="ECO:0000313" key="4">
    <source>
        <dbReference type="Proteomes" id="UP000651728"/>
    </source>
</evidence>
<accession>A0ABQ4FJP1</accession>
<keyword evidence="4" id="KW-1185">Reference proteome</keyword>
<dbReference type="EMBL" id="BOOB01000040">
    <property type="protein sequence ID" value="GIH34983.1"/>
    <property type="molecule type" value="Genomic_DNA"/>
</dbReference>
<feature type="chain" id="PRO_5045317513" evidence="2">
    <location>
        <begin position="27"/>
        <end position="187"/>
    </location>
</feature>
<gene>
    <name evidence="3" type="ORF">Mam01_51470</name>
</gene>
<organism evidence="3 4">
    <name type="scientific">Microbispora amethystogenes</name>
    <dbReference type="NCBI Taxonomy" id="1427754"/>
    <lineage>
        <taxon>Bacteria</taxon>
        <taxon>Bacillati</taxon>
        <taxon>Actinomycetota</taxon>
        <taxon>Actinomycetes</taxon>
        <taxon>Streptosporangiales</taxon>
        <taxon>Streptosporangiaceae</taxon>
        <taxon>Microbispora</taxon>
    </lineage>
</organism>
<reference evidence="3 4" key="1">
    <citation type="submission" date="2021-01" db="EMBL/GenBank/DDBJ databases">
        <title>Whole genome shotgun sequence of Microbispora amethystogenes NBRC 101907.</title>
        <authorList>
            <person name="Komaki H."/>
            <person name="Tamura T."/>
        </authorList>
    </citation>
    <scope>NUCLEOTIDE SEQUENCE [LARGE SCALE GENOMIC DNA]</scope>
    <source>
        <strain evidence="3 4">NBRC 101907</strain>
    </source>
</reference>
<sequence length="187" mass="19514">MSKNLVIGGLLAAVSAVGLQAAPAHAATPRTATQAASTQTAAGQSAAGQSAAAQGTTAPAAWTRPAPAPLHWGPVRSRAGHRGYATADVWITRFTAETFVVSGSLYDRDAHGGHCAYIRARFHYIGGGTGWALPRTTCASRNAFRLSSDGRIKRVDVKVCVVDRARRTTLNCHSDAITPAIIAGWPQ</sequence>
<keyword evidence="2" id="KW-0732">Signal</keyword>
<evidence type="ECO:0000256" key="1">
    <source>
        <dbReference type="SAM" id="MobiDB-lite"/>
    </source>
</evidence>
<feature type="compositionally biased region" description="Low complexity" evidence="1">
    <location>
        <begin position="30"/>
        <end position="65"/>
    </location>
</feature>
<protein>
    <submittedName>
        <fullName evidence="3">Uncharacterized protein</fullName>
    </submittedName>
</protein>